<dbReference type="Proteomes" id="UP001058271">
    <property type="component" value="Chromosome"/>
</dbReference>
<dbReference type="SUPFAM" id="SSF53697">
    <property type="entry name" value="SIS domain"/>
    <property type="match status" value="1"/>
</dbReference>
<dbReference type="Pfam" id="PF01380">
    <property type="entry name" value="SIS"/>
    <property type="match status" value="1"/>
</dbReference>
<dbReference type="Gene3D" id="3.40.50.10490">
    <property type="entry name" value="Glucose-6-phosphate isomerase like protein, domain 1"/>
    <property type="match status" value="1"/>
</dbReference>
<dbReference type="PANTHER" id="PTHR30514:SF18">
    <property type="entry name" value="RPIR-FAMILY TRANSCRIPTIONAL REGULATOR"/>
    <property type="match status" value="1"/>
</dbReference>
<protein>
    <submittedName>
        <fullName evidence="3">MurR/RpiR family transcriptional regulator</fullName>
    </submittedName>
</protein>
<dbReference type="PROSITE" id="PS51464">
    <property type="entry name" value="SIS"/>
    <property type="match status" value="1"/>
</dbReference>
<gene>
    <name evidence="3" type="ORF">Drose_25985</name>
</gene>
<dbReference type="InterPro" id="IPR046348">
    <property type="entry name" value="SIS_dom_sf"/>
</dbReference>
<reference evidence="3" key="1">
    <citation type="submission" date="2021-04" db="EMBL/GenBank/DDBJ databases">
        <title>Biosynthetic gene clusters of Dactylosporangioum roseum.</title>
        <authorList>
            <person name="Hartkoorn R.C."/>
            <person name="Beaudoing E."/>
            <person name="Hot D."/>
            <person name="Moureu S."/>
        </authorList>
    </citation>
    <scope>NUCLEOTIDE SEQUENCE</scope>
    <source>
        <strain evidence="3">NRRL B-16295</strain>
    </source>
</reference>
<feature type="domain" description="SIS" evidence="2">
    <location>
        <begin position="1"/>
        <end position="78"/>
    </location>
</feature>
<name>A0ABY5YZM3_9ACTN</name>
<dbReference type="EMBL" id="CP073721">
    <property type="protein sequence ID" value="UWZ34657.1"/>
    <property type="molecule type" value="Genomic_DNA"/>
</dbReference>
<dbReference type="RefSeq" id="WP_260723984.1">
    <property type="nucleotide sequence ID" value="NZ_BAAABS010000018.1"/>
</dbReference>
<feature type="region of interest" description="Disordered" evidence="1">
    <location>
        <begin position="96"/>
        <end position="120"/>
    </location>
</feature>
<sequence length="120" mass="12750">MAIAIHRYSADTVRAFRWAQRVGATTVTLTDNPSSPLAGGATHTFYVDTAGVAMLRSVTALTSLVQALATAVAVRRGADVQPALRDEEELLATLGTYADEGHAPPAPPATERGHRSRRVR</sequence>
<evidence type="ECO:0000313" key="3">
    <source>
        <dbReference type="EMBL" id="UWZ34657.1"/>
    </source>
</evidence>
<dbReference type="InterPro" id="IPR047640">
    <property type="entry name" value="RpiR-like"/>
</dbReference>
<evidence type="ECO:0000256" key="1">
    <source>
        <dbReference type="SAM" id="MobiDB-lite"/>
    </source>
</evidence>
<dbReference type="PANTHER" id="PTHR30514">
    <property type="entry name" value="GLUCOKINASE"/>
    <property type="match status" value="1"/>
</dbReference>
<evidence type="ECO:0000259" key="2">
    <source>
        <dbReference type="PROSITE" id="PS51464"/>
    </source>
</evidence>
<dbReference type="InterPro" id="IPR001347">
    <property type="entry name" value="SIS_dom"/>
</dbReference>
<evidence type="ECO:0000313" key="4">
    <source>
        <dbReference type="Proteomes" id="UP001058271"/>
    </source>
</evidence>
<organism evidence="3 4">
    <name type="scientific">Dactylosporangium roseum</name>
    <dbReference type="NCBI Taxonomy" id="47989"/>
    <lineage>
        <taxon>Bacteria</taxon>
        <taxon>Bacillati</taxon>
        <taxon>Actinomycetota</taxon>
        <taxon>Actinomycetes</taxon>
        <taxon>Micromonosporales</taxon>
        <taxon>Micromonosporaceae</taxon>
        <taxon>Dactylosporangium</taxon>
    </lineage>
</organism>
<accession>A0ABY5YZM3</accession>
<keyword evidence="4" id="KW-1185">Reference proteome</keyword>
<proteinExistence type="predicted"/>